<sequence length="94" mass="10013">IIEVQATPSEDVQELFGPGMPSVPAAPFACLFQNLPTPYPRRHDAAGNLIDPKISRALFETMVAFEIRMGAGEAQARNAVATALNAASYSPAQK</sequence>
<reference evidence="1" key="2">
    <citation type="submission" date="2022-03" db="EMBL/GenBank/DDBJ databases">
        <authorList>
            <person name="Ryngajllo M."/>
            <person name="Jacek P."/>
            <person name="Kubiak K."/>
        </authorList>
    </citation>
    <scope>NUCLEOTIDE SEQUENCE</scope>
    <source>
        <strain evidence="1">SI1</strain>
    </source>
</reference>
<evidence type="ECO:0008006" key="3">
    <source>
        <dbReference type="Google" id="ProtNLM"/>
    </source>
</evidence>
<dbReference type="AlphaFoldDB" id="A0AAW5EZI6"/>
<proteinExistence type="predicted"/>
<dbReference type="EMBL" id="JAIBCX010000289">
    <property type="protein sequence ID" value="MCJ8355645.1"/>
    <property type="molecule type" value="Genomic_DNA"/>
</dbReference>
<feature type="non-terminal residue" evidence="1">
    <location>
        <position position="1"/>
    </location>
</feature>
<comment type="caution">
    <text evidence="1">The sequence shown here is derived from an EMBL/GenBank/DDBJ whole genome shotgun (WGS) entry which is preliminary data.</text>
</comment>
<dbReference type="RefSeq" id="WP_247068161.1">
    <property type="nucleotide sequence ID" value="NZ_JAIBCX010000289.1"/>
</dbReference>
<accession>A0AAW5EZI6</accession>
<organism evidence="1 2">
    <name type="scientific">Novacetimonas hansenii</name>
    <name type="common">Komagataeibacter hansenii</name>
    <dbReference type="NCBI Taxonomy" id="436"/>
    <lineage>
        <taxon>Bacteria</taxon>
        <taxon>Pseudomonadati</taxon>
        <taxon>Pseudomonadota</taxon>
        <taxon>Alphaproteobacteria</taxon>
        <taxon>Acetobacterales</taxon>
        <taxon>Acetobacteraceae</taxon>
        <taxon>Novacetimonas</taxon>
    </lineage>
</organism>
<protein>
    <recommendedName>
        <fullName evidence="3">MmgE/PrpD family protein</fullName>
    </recommendedName>
</protein>
<dbReference type="Proteomes" id="UP001202887">
    <property type="component" value="Unassembled WGS sequence"/>
</dbReference>
<name>A0AAW5EZI6_NOVHA</name>
<reference evidence="1" key="1">
    <citation type="journal article" date="2021" name="Polymers (Basel)">
        <title>Highly Stretchable Bacterial Cellulose Produced by Komagataeibacter hansenii SI1.</title>
        <authorList>
            <person name="Cielecka I."/>
            <person name="Ryngajllo M."/>
            <person name="Maniukiewicz W."/>
            <person name="Bielecki S."/>
        </authorList>
    </citation>
    <scope>NUCLEOTIDE SEQUENCE</scope>
    <source>
        <strain evidence="1">SI1</strain>
    </source>
</reference>
<evidence type="ECO:0000313" key="2">
    <source>
        <dbReference type="Proteomes" id="UP001202887"/>
    </source>
</evidence>
<gene>
    <name evidence="1" type="ORF">K1W68_16925</name>
</gene>
<evidence type="ECO:0000313" key="1">
    <source>
        <dbReference type="EMBL" id="MCJ8355645.1"/>
    </source>
</evidence>